<evidence type="ECO:0000313" key="2">
    <source>
        <dbReference type="EMBL" id="KKM06031.1"/>
    </source>
</evidence>
<reference evidence="2" key="1">
    <citation type="journal article" date="2015" name="Nature">
        <title>Complex archaea that bridge the gap between prokaryotes and eukaryotes.</title>
        <authorList>
            <person name="Spang A."/>
            <person name="Saw J.H."/>
            <person name="Jorgensen S.L."/>
            <person name="Zaremba-Niedzwiedzka K."/>
            <person name="Martijn J."/>
            <person name="Lind A.E."/>
            <person name="van Eijk R."/>
            <person name="Schleper C."/>
            <person name="Guy L."/>
            <person name="Ettema T.J."/>
        </authorList>
    </citation>
    <scope>NUCLEOTIDE SEQUENCE</scope>
</reference>
<feature type="coiled-coil region" evidence="1">
    <location>
        <begin position="7"/>
        <end position="34"/>
    </location>
</feature>
<evidence type="ECO:0008006" key="3">
    <source>
        <dbReference type="Google" id="ProtNLM"/>
    </source>
</evidence>
<sequence>MNYNSDLLQLENKLNSLKEELSSTKGQCSLLSEQITTSEHKIEELNINKEIYRKSVELLILVQKETNHKIQKGFQDIVTYALRYVYNDDYAFDLDFGRRGNLQELDFNIKTPSCKTAFDPKDTSGGGVLNIVSLALRIALLELHKPKIEGFLILDEPFAQINGKEKLEQAEKFLKAINKRINRQIIMVTNGNQMVNTADNIIKL</sequence>
<comment type="caution">
    <text evidence="2">The sequence shown here is derived from an EMBL/GenBank/DDBJ whole genome shotgun (WGS) entry which is preliminary data.</text>
</comment>
<protein>
    <recommendedName>
        <fullName evidence="3">RecF/RecN/SMC N-terminal domain-containing protein</fullName>
    </recommendedName>
</protein>
<accession>A0A0F9JJW2</accession>
<name>A0A0F9JJW2_9ZZZZ</name>
<dbReference type="Gene3D" id="3.40.50.300">
    <property type="entry name" value="P-loop containing nucleotide triphosphate hydrolases"/>
    <property type="match status" value="1"/>
</dbReference>
<dbReference type="InterPro" id="IPR027417">
    <property type="entry name" value="P-loop_NTPase"/>
</dbReference>
<dbReference type="SUPFAM" id="SSF52540">
    <property type="entry name" value="P-loop containing nucleoside triphosphate hydrolases"/>
    <property type="match status" value="1"/>
</dbReference>
<dbReference type="AlphaFoldDB" id="A0A0F9JJW2"/>
<evidence type="ECO:0000256" key="1">
    <source>
        <dbReference type="SAM" id="Coils"/>
    </source>
</evidence>
<dbReference type="EMBL" id="LAZR01016085">
    <property type="protein sequence ID" value="KKM06031.1"/>
    <property type="molecule type" value="Genomic_DNA"/>
</dbReference>
<organism evidence="2">
    <name type="scientific">marine sediment metagenome</name>
    <dbReference type="NCBI Taxonomy" id="412755"/>
    <lineage>
        <taxon>unclassified sequences</taxon>
        <taxon>metagenomes</taxon>
        <taxon>ecological metagenomes</taxon>
    </lineage>
</organism>
<gene>
    <name evidence="2" type="ORF">LCGC14_1748140</name>
</gene>
<proteinExistence type="predicted"/>
<keyword evidence="1" id="KW-0175">Coiled coil</keyword>